<organism evidence="2 3">
    <name type="scientific">Gnathostoma spinigerum</name>
    <dbReference type="NCBI Taxonomy" id="75299"/>
    <lineage>
        <taxon>Eukaryota</taxon>
        <taxon>Metazoa</taxon>
        <taxon>Ecdysozoa</taxon>
        <taxon>Nematoda</taxon>
        <taxon>Chromadorea</taxon>
        <taxon>Rhabditida</taxon>
        <taxon>Spirurina</taxon>
        <taxon>Gnathostomatomorpha</taxon>
        <taxon>Gnathostomatoidea</taxon>
        <taxon>Gnathostomatidae</taxon>
        <taxon>Gnathostoma</taxon>
    </lineage>
</organism>
<dbReference type="AlphaFoldDB" id="A0ABD6EGT2"/>
<dbReference type="PANTHER" id="PTHR47765:SF2">
    <property type="entry name" value="EXONUCLEASE MUT-7 HOMOLOG"/>
    <property type="match status" value="1"/>
</dbReference>
<feature type="region of interest" description="Disordered" evidence="1">
    <location>
        <begin position="1"/>
        <end position="53"/>
    </location>
</feature>
<name>A0ABD6EGT2_9BILA</name>
<protein>
    <submittedName>
        <fullName evidence="2">Uncharacterized protein</fullName>
    </submittedName>
</protein>
<feature type="compositionally biased region" description="Acidic residues" evidence="1">
    <location>
        <begin position="9"/>
        <end position="19"/>
    </location>
</feature>
<evidence type="ECO:0000256" key="1">
    <source>
        <dbReference type="SAM" id="MobiDB-lite"/>
    </source>
</evidence>
<keyword evidence="3" id="KW-1185">Reference proteome</keyword>
<feature type="compositionally biased region" description="Basic and acidic residues" evidence="1">
    <location>
        <begin position="40"/>
        <end position="49"/>
    </location>
</feature>
<evidence type="ECO:0000313" key="2">
    <source>
        <dbReference type="EMBL" id="MFH4978432.1"/>
    </source>
</evidence>
<dbReference type="Proteomes" id="UP001608902">
    <property type="component" value="Unassembled WGS sequence"/>
</dbReference>
<sequence length="404" mass="46472">MEQAKSPNDLEDCSSESEGESLNGDGKMTESISQDGQGRLTKEQKKELFKPSPLDEPLRTWRELLKHIWTSSEEKEVRNELCTSVLYSIFEDQKNPYATAIELFKVSPDYLVQKKSSLAGFIIQRLKLWMEKSDNETSMRKLLTLDLKTEALKVAVAKHTVHLESVTEAYHLKEDDSMLDIVAESIREMLSKRRFRDAIICATEFSLQSRFSLEDMAIPCVLQDRLSLVEDYVKGDLELGKQLVSYFDYFIGRSEESVAWRVAEYRSQRIMTIPLSKLHGKSVEKMVSKLLSSLGLTQDIAPRLRESRARGGLRHIVQMYYVDGTIDVDNYRDYVKHALEYDKNLRTYFIDYLVKTHHYEDAAHWSLLFHLEKSAPISIIPYLSGAAARLEAEQSSSQSAFVHF</sequence>
<comment type="caution">
    <text evidence="2">The sequence shown here is derived from an EMBL/GenBank/DDBJ whole genome shotgun (WGS) entry which is preliminary data.</text>
</comment>
<dbReference type="EMBL" id="JBGFUD010003197">
    <property type="protein sequence ID" value="MFH4978432.1"/>
    <property type="molecule type" value="Genomic_DNA"/>
</dbReference>
<proteinExistence type="predicted"/>
<dbReference type="PANTHER" id="PTHR47765">
    <property type="entry name" value="3'-5' EXONUCLEASE DOMAIN-CONTAINING PROTEIN"/>
    <property type="match status" value="1"/>
</dbReference>
<reference evidence="2 3" key="1">
    <citation type="submission" date="2024-08" db="EMBL/GenBank/DDBJ databases">
        <title>Gnathostoma spinigerum genome.</title>
        <authorList>
            <person name="Gonzalez-Bertolin B."/>
            <person name="Monzon S."/>
            <person name="Zaballos A."/>
            <person name="Jimenez P."/>
            <person name="Dekumyoy P."/>
            <person name="Varona S."/>
            <person name="Cuesta I."/>
            <person name="Sumanam S."/>
            <person name="Adisakwattana P."/>
            <person name="Gasser R.B."/>
            <person name="Hernandez-Gonzalez A."/>
            <person name="Young N.D."/>
            <person name="Perteguer M.J."/>
        </authorList>
    </citation>
    <scope>NUCLEOTIDE SEQUENCE [LARGE SCALE GENOMIC DNA]</scope>
    <source>
        <strain evidence="2">AL3</strain>
        <tissue evidence="2">Liver</tissue>
    </source>
</reference>
<accession>A0ABD6EGT2</accession>
<gene>
    <name evidence="2" type="ORF">AB6A40_005141</name>
</gene>
<evidence type="ECO:0000313" key="3">
    <source>
        <dbReference type="Proteomes" id="UP001608902"/>
    </source>
</evidence>
<dbReference type="InterPro" id="IPR052408">
    <property type="entry name" value="Exonuclease_MUT-7-like"/>
</dbReference>